<name>N4WKI4_9BACI</name>
<dbReference type="AlphaFoldDB" id="N4WKI4"/>
<sequence>MDLFLNIIISILLTFVGIVVGYLIRKKIAEKEISSAEDLAKQIVDEGYKNAEVAKKEALLEAKDENYKLRQQTEEELRDRRSEAQKLESRLMQKEEILNKKDEMLDKREMSLEKKENSLAEKQQQIEEMESKVGEMVNEQQAELERISGYTTEQAKQIILQRVEEDVSHDAALIVKESENRAKEEADKKAKDILSLALQRCAADHVAETTVSVVNLPNDEMKGRIIGREGRNIRTLETLTGIDLIIDDTPEAVILSGFDPIRREIARIALDKLVQDGRIHPARIEEMVDKSRREVDEYIREHGEQTTFDVGVHGLHPDLVKILGRLKYRTSYGQNVLNHSMEVAYLSGLLAAELGEDQTLAKRAGLLHDIGKAIDHEVEGSHVEIGKELATKYKENDVVVNAVASHHGDEEATSIIAVLVAAADALSAARPGARSETLENYIKRLEKLEEISESYAGVEKSFAIQAGREIRIMVKPDEIDDAEATKIARDIRKRIEDELDYPGHIKVTVVRETRSVEYAK</sequence>
<evidence type="ECO:0000256" key="7">
    <source>
        <dbReference type="ARBA" id="ARBA00022884"/>
    </source>
</evidence>
<keyword evidence="9 12" id="KW-0472">Membrane</keyword>
<dbReference type="NCBIfam" id="TIGR03319">
    <property type="entry name" value="RNase_Y"/>
    <property type="match status" value="1"/>
</dbReference>
<evidence type="ECO:0000256" key="1">
    <source>
        <dbReference type="ARBA" id="ARBA00004162"/>
    </source>
</evidence>
<dbReference type="InterPro" id="IPR022711">
    <property type="entry name" value="RNase_Y_N"/>
</dbReference>
<dbReference type="InterPro" id="IPR004087">
    <property type="entry name" value="KH_dom"/>
</dbReference>
<dbReference type="CDD" id="cd00077">
    <property type="entry name" value="HDc"/>
    <property type="match status" value="1"/>
</dbReference>
<dbReference type="InterPro" id="IPR036612">
    <property type="entry name" value="KH_dom_type_1_sf"/>
</dbReference>
<dbReference type="Pfam" id="PF12072">
    <property type="entry name" value="RNase_Y_N"/>
    <property type="match status" value="1"/>
</dbReference>
<dbReference type="FunFam" id="1.10.3210.10:FF:000003">
    <property type="entry name" value="Ribonuclease Y"/>
    <property type="match status" value="1"/>
</dbReference>
<dbReference type="InterPro" id="IPR003607">
    <property type="entry name" value="HD/PDEase_dom"/>
</dbReference>
<evidence type="ECO:0000256" key="6">
    <source>
        <dbReference type="ARBA" id="ARBA00022801"/>
    </source>
</evidence>
<comment type="function">
    <text evidence="12">Endoribonuclease that initiates mRNA decay.</text>
</comment>
<dbReference type="OrthoDB" id="9803205at2"/>
<keyword evidence="14" id="KW-0175">Coiled coil</keyword>
<reference evidence="16 17" key="1">
    <citation type="submission" date="2013-03" db="EMBL/GenBank/DDBJ databases">
        <title>Draft genome sequence of Gracibacillus halophilus YIM-C55.5, a moderately halophilic and thermophilic organism from the Xiaochaidamu salt lake.</title>
        <authorList>
            <person name="Sugumar T."/>
            <person name="Polireddy D.R."/>
            <person name="Antony A."/>
            <person name="Madhava Y.R."/>
            <person name="Sivakumar N."/>
        </authorList>
    </citation>
    <scope>NUCLEOTIDE SEQUENCE [LARGE SCALE GENOMIC DNA]</scope>
    <source>
        <strain evidence="16 17">YIM-C55.5</strain>
    </source>
</reference>
<keyword evidence="17" id="KW-1185">Reference proteome</keyword>
<dbReference type="InterPro" id="IPR006675">
    <property type="entry name" value="HDIG_dom"/>
</dbReference>
<dbReference type="CDD" id="cd22431">
    <property type="entry name" value="KH-I_RNaseY"/>
    <property type="match status" value="1"/>
</dbReference>
<dbReference type="Pfam" id="PF01966">
    <property type="entry name" value="HD"/>
    <property type="match status" value="1"/>
</dbReference>
<dbReference type="HAMAP" id="MF_00335">
    <property type="entry name" value="RNase_Y"/>
    <property type="match status" value="1"/>
</dbReference>
<comment type="subcellular location">
    <subcellularLocation>
        <location evidence="1 12">Cell membrane</location>
        <topology evidence="1 12">Single-pass membrane protein</topology>
    </subcellularLocation>
</comment>
<dbReference type="PANTHER" id="PTHR12826">
    <property type="entry name" value="RIBONUCLEASE Y"/>
    <property type="match status" value="1"/>
</dbReference>
<dbReference type="Proteomes" id="UP000012283">
    <property type="component" value="Unassembled WGS sequence"/>
</dbReference>
<dbReference type="GO" id="GO:0016787">
    <property type="term" value="F:hydrolase activity"/>
    <property type="evidence" value="ECO:0007669"/>
    <property type="project" value="UniProtKB-KW"/>
</dbReference>
<evidence type="ECO:0000256" key="10">
    <source>
        <dbReference type="ARBA" id="ARBA00061537"/>
    </source>
</evidence>
<evidence type="ECO:0000256" key="8">
    <source>
        <dbReference type="ARBA" id="ARBA00022989"/>
    </source>
</evidence>
<protein>
    <recommendedName>
        <fullName evidence="11 12">Ribonuclease Y</fullName>
        <shortName evidence="12">RNase Y</shortName>
        <ecNumber evidence="12 13">3.1.-.-</ecNumber>
    </recommendedName>
</protein>
<dbReference type="GO" id="GO:0003723">
    <property type="term" value="F:RNA binding"/>
    <property type="evidence" value="ECO:0007669"/>
    <property type="project" value="UniProtKB-UniRule"/>
</dbReference>
<comment type="caution">
    <text evidence="16">The sequence shown here is derived from an EMBL/GenBank/DDBJ whole genome shotgun (WGS) entry which is preliminary data.</text>
</comment>
<dbReference type="NCBIfam" id="TIGR00277">
    <property type="entry name" value="HDIG"/>
    <property type="match status" value="1"/>
</dbReference>
<evidence type="ECO:0000256" key="12">
    <source>
        <dbReference type="HAMAP-Rule" id="MF_00335"/>
    </source>
</evidence>
<evidence type="ECO:0000256" key="9">
    <source>
        <dbReference type="ARBA" id="ARBA00023136"/>
    </source>
</evidence>
<dbReference type="InterPro" id="IPR004088">
    <property type="entry name" value="KH_dom_type_1"/>
</dbReference>
<dbReference type="STRING" id="1308866.J416_09214"/>
<evidence type="ECO:0000259" key="15">
    <source>
        <dbReference type="PROSITE" id="PS51831"/>
    </source>
</evidence>
<dbReference type="PROSITE" id="PS50084">
    <property type="entry name" value="KH_TYPE_1"/>
    <property type="match status" value="1"/>
</dbReference>
<evidence type="ECO:0000256" key="14">
    <source>
        <dbReference type="SAM" id="Coils"/>
    </source>
</evidence>
<keyword evidence="2 12" id="KW-1003">Cell membrane</keyword>
<dbReference type="EMBL" id="APML01000033">
    <property type="protein sequence ID" value="ENH96667.1"/>
    <property type="molecule type" value="Genomic_DNA"/>
</dbReference>
<dbReference type="SUPFAM" id="SSF109604">
    <property type="entry name" value="HD-domain/PDEase-like"/>
    <property type="match status" value="1"/>
</dbReference>
<evidence type="ECO:0000256" key="2">
    <source>
        <dbReference type="ARBA" id="ARBA00022475"/>
    </source>
</evidence>
<dbReference type="InterPro" id="IPR006674">
    <property type="entry name" value="HD_domain"/>
</dbReference>
<gene>
    <name evidence="12" type="primary">rny</name>
    <name evidence="16" type="ORF">J416_09214</name>
</gene>
<accession>N4WKI4</accession>
<dbReference type="Gene3D" id="1.10.3210.10">
    <property type="entry name" value="Hypothetical protein af1432"/>
    <property type="match status" value="1"/>
</dbReference>
<keyword evidence="6 12" id="KW-0378">Hydrolase</keyword>
<evidence type="ECO:0000256" key="13">
    <source>
        <dbReference type="NCBIfam" id="TIGR03319"/>
    </source>
</evidence>
<feature type="coiled-coil region" evidence="14">
    <location>
        <begin position="70"/>
        <end position="139"/>
    </location>
</feature>
<feature type="transmembrane region" description="Helical" evidence="12">
    <location>
        <begin position="6"/>
        <end position="24"/>
    </location>
</feature>
<dbReference type="SMART" id="SM00471">
    <property type="entry name" value="HDc"/>
    <property type="match status" value="1"/>
</dbReference>
<dbReference type="GO" id="GO:0006402">
    <property type="term" value="P:mRNA catabolic process"/>
    <property type="evidence" value="ECO:0007669"/>
    <property type="project" value="UniProtKB-UniRule"/>
</dbReference>
<dbReference type="eggNOG" id="COG1418">
    <property type="taxonomic scope" value="Bacteria"/>
</dbReference>
<comment type="similarity">
    <text evidence="10 12">Belongs to the RNase Y family.</text>
</comment>
<keyword evidence="7 12" id="KW-0694">RNA-binding</keyword>
<organism evidence="16 17">
    <name type="scientific">Gracilibacillus halophilus YIM-C55.5</name>
    <dbReference type="NCBI Taxonomy" id="1308866"/>
    <lineage>
        <taxon>Bacteria</taxon>
        <taxon>Bacillati</taxon>
        <taxon>Bacillota</taxon>
        <taxon>Bacilli</taxon>
        <taxon>Bacillales</taxon>
        <taxon>Bacillaceae</taxon>
        <taxon>Gracilibacillus</taxon>
    </lineage>
</organism>
<evidence type="ECO:0000256" key="4">
    <source>
        <dbReference type="ARBA" id="ARBA00022722"/>
    </source>
</evidence>
<dbReference type="SUPFAM" id="SSF54791">
    <property type="entry name" value="Eukaryotic type KH-domain (KH-domain type I)"/>
    <property type="match status" value="1"/>
</dbReference>
<feature type="domain" description="HD" evidence="15">
    <location>
        <begin position="336"/>
        <end position="429"/>
    </location>
</feature>
<dbReference type="SMART" id="SM00322">
    <property type="entry name" value="KH"/>
    <property type="match status" value="1"/>
</dbReference>
<keyword evidence="3 12" id="KW-0812">Transmembrane</keyword>
<dbReference type="Gene3D" id="3.30.1370.10">
    <property type="entry name" value="K Homology domain, type 1"/>
    <property type="match status" value="1"/>
</dbReference>
<dbReference type="InterPro" id="IPR017705">
    <property type="entry name" value="Ribonuclease_Y"/>
</dbReference>
<dbReference type="RefSeq" id="WP_003468883.1">
    <property type="nucleotide sequence ID" value="NZ_APML01000033.1"/>
</dbReference>
<dbReference type="GO" id="GO:0005886">
    <property type="term" value="C:plasma membrane"/>
    <property type="evidence" value="ECO:0007669"/>
    <property type="project" value="UniProtKB-SubCell"/>
</dbReference>
<dbReference type="EC" id="3.1.-.-" evidence="12 13"/>
<keyword evidence="4 12" id="KW-0540">Nuclease</keyword>
<evidence type="ECO:0000256" key="3">
    <source>
        <dbReference type="ARBA" id="ARBA00022692"/>
    </source>
</evidence>
<keyword evidence="5 12" id="KW-0255">Endonuclease</keyword>
<evidence type="ECO:0000256" key="5">
    <source>
        <dbReference type="ARBA" id="ARBA00022759"/>
    </source>
</evidence>
<dbReference type="PATRIC" id="fig|1308866.3.peg.1863"/>
<dbReference type="FunFam" id="3.30.1370.10:FF:000006">
    <property type="entry name" value="Ribonuclease Y"/>
    <property type="match status" value="1"/>
</dbReference>
<dbReference type="GO" id="GO:0004521">
    <property type="term" value="F:RNA endonuclease activity"/>
    <property type="evidence" value="ECO:0007669"/>
    <property type="project" value="UniProtKB-UniRule"/>
</dbReference>
<keyword evidence="8 12" id="KW-1133">Transmembrane helix</keyword>
<dbReference type="PANTHER" id="PTHR12826:SF15">
    <property type="entry name" value="RIBONUCLEASE Y"/>
    <property type="match status" value="1"/>
</dbReference>
<dbReference type="Pfam" id="PF00013">
    <property type="entry name" value="KH_1"/>
    <property type="match status" value="1"/>
</dbReference>
<dbReference type="PROSITE" id="PS51831">
    <property type="entry name" value="HD"/>
    <property type="match status" value="1"/>
</dbReference>
<evidence type="ECO:0000256" key="11">
    <source>
        <dbReference type="ARBA" id="ARBA00073072"/>
    </source>
</evidence>
<proteinExistence type="inferred from homology"/>
<evidence type="ECO:0000313" key="16">
    <source>
        <dbReference type="EMBL" id="ENH96667.1"/>
    </source>
</evidence>
<evidence type="ECO:0000313" key="17">
    <source>
        <dbReference type="Proteomes" id="UP000012283"/>
    </source>
</evidence>